<evidence type="ECO:0000256" key="5">
    <source>
        <dbReference type="ARBA" id="ARBA00022840"/>
    </source>
</evidence>
<feature type="binding site" evidence="6">
    <location>
        <position position="56"/>
    </location>
    <ligand>
        <name>ATP</name>
        <dbReference type="ChEBI" id="CHEBI:30616"/>
    </ligand>
</feature>
<protein>
    <recommendedName>
        <fullName evidence="13">Protein kinase domain-containing protein</fullName>
    </recommendedName>
</protein>
<feature type="domain" description="SAM" evidence="10">
    <location>
        <begin position="350"/>
        <end position="424"/>
    </location>
</feature>
<keyword evidence="12" id="KW-1185">Reference proteome</keyword>
<dbReference type="Gene3D" id="1.10.150.50">
    <property type="entry name" value="Transcription Factor, Ets-1"/>
    <property type="match status" value="1"/>
</dbReference>
<evidence type="ECO:0000256" key="7">
    <source>
        <dbReference type="SAM" id="Coils"/>
    </source>
</evidence>
<dbReference type="GO" id="GO:0006950">
    <property type="term" value="P:response to stress"/>
    <property type="evidence" value="ECO:0007669"/>
    <property type="project" value="UniProtKB-ARBA"/>
</dbReference>
<sequence>MSSSSEKDVDVQNFASYPLIPRPDIDIGKQLGRGAYGSVYKGTWKNGDHELVVALKKVFMLEKEADILSKVRHRNIIQFFGVCHTNPDFFIVTEFAENGCLFEYLHEHDFQLEFDLILTWAIQIANGVQYLHCEAPVTIIHRDLKSKNIVLGKNLVCKLCDFGTSKDLTHSYTQPTWGGTAAWMSPEIINQNDKITTASDVWSYAVVLWELTSREIPYKGLSEFKIYTIISTLSQRLVIPETCPKQLANLLRSCWKGEPDERPNMREVMVELENISQNTELNEEVATFVKDKNQWKEDIGKQLKELDELKLDLMRKSEELDRRERALRKRENSQRNLLLSTAYNSHAASWSVDSVCEWVRNISFVLETPVDPHVVEKICDIVRKHEICGYRLLEITPHDLDALGIENLEVRAELSKQIMDLKVTGLDPYPSLQLVKEIEERKKKEKSLNPFDVPIVVHLGLYQRRVHDRPGVPYRTKKYFWIPFVACVLRSDTWSGCVHELDEEVTVVCVVTYTDQVLQPRNTCIRSKIHDFSKATTIEDRSVTLKLRPIATGTTITRRNSSFLVPPATPASPVSPLSPLSLVNGLNVLSKTPSQNLLAMAWRNRRSSSRMSTSPDLFGDFLKPKFKSQPLLGKSPIWAEIAATLRQPLPPATHVQSSPAVTNAATKEIPLSKQLPSRSISDYPGKNRKPAKKSSIQKQSRVRGNTAKHSVSFGNAPTFRRHSLATPMTFKKTSPLKEMTNEEATEARPSFYLDNGRSDEDLTTTGDSSESQPTQRNNVTPPESPTTSPIKRCCERNDCRRNMKQKPCHPKEENDEENEKTILGEDGRLLRPKKNKNKTGRKSKEPSPTDGTEPVVEGLNKLNLRSKGSRDVYGGKYKWSWKPTL</sequence>
<dbReference type="STRING" id="34508.A0A4U5N733"/>
<feature type="compositionally biased region" description="Basic and acidic residues" evidence="8">
    <location>
        <begin position="792"/>
        <end position="801"/>
    </location>
</feature>
<dbReference type="OrthoDB" id="339325at2759"/>
<dbReference type="Pfam" id="PF07647">
    <property type="entry name" value="SAM_2"/>
    <property type="match status" value="1"/>
</dbReference>
<accession>A0A4U5N733</accession>
<evidence type="ECO:0000256" key="2">
    <source>
        <dbReference type="ARBA" id="ARBA00022679"/>
    </source>
</evidence>
<evidence type="ECO:0000259" key="9">
    <source>
        <dbReference type="PROSITE" id="PS50011"/>
    </source>
</evidence>
<keyword evidence="3 6" id="KW-0547">Nucleotide-binding</keyword>
<dbReference type="GO" id="GO:0005524">
    <property type="term" value="F:ATP binding"/>
    <property type="evidence" value="ECO:0007669"/>
    <property type="project" value="UniProtKB-UniRule"/>
</dbReference>
<organism evidence="11 12">
    <name type="scientific">Steinernema carpocapsae</name>
    <name type="common">Entomopathogenic nematode</name>
    <dbReference type="NCBI Taxonomy" id="34508"/>
    <lineage>
        <taxon>Eukaryota</taxon>
        <taxon>Metazoa</taxon>
        <taxon>Ecdysozoa</taxon>
        <taxon>Nematoda</taxon>
        <taxon>Chromadorea</taxon>
        <taxon>Rhabditida</taxon>
        <taxon>Tylenchina</taxon>
        <taxon>Panagrolaimomorpha</taxon>
        <taxon>Strongyloidoidea</taxon>
        <taxon>Steinernematidae</taxon>
        <taxon>Steinernema</taxon>
    </lineage>
</organism>
<dbReference type="PROSITE" id="PS00107">
    <property type="entry name" value="PROTEIN_KINASE_ATP"/>
    <property type="match status" value="1"/>
</dbReference>
<feature type="compositionally biased region" description="Polar residues" evidence="8">
    <location>
        <begin position="763"/>
        <end position="789"/>
    </location>
</feature>
<dbReference type="SUPFAM" id="SSF56112">
    <property type="entry name" value="Protein kinase-like (PK-like)"/>
    <property type="match status" value="1"/>
</dbReference>
<dbReference type="Proteomes" id="UP000298663">
    <property type="component" value="Unassembled WGS sequence"/>
</dbReference>
<keyword evidence="7" id="KW-0175">Coiled coil</keyword>
<dbReference type="GO" id="GO:0004674">
    <property type="term" value="F:protein serine/threonine kinase activity"/>
    <property type="evidence" value="ECO:0007669"/>
    <property type="project" value="UniProtKB-KW"/>
</dbReference>
<evidence type="ECO:0000259" key="10">
    <source>
        <dbReference type="PROSITE" id="PS50105"/>
    </source>
</evidence>
<dbReference type="AlphaFoldDB" id="A0A4U5N733"/>
<dbReference type="SUPFAM" id="SSF47769">
    <property type="entry name" value="SAM/Pointed domain"/>
    <property type="match status" value="1"/>
</dbReference>
<dbReference type="GO" id="GO:0005737">
    <property type="term" value="C:cytoplasm"/>
    <property type="evidence" value="ECO:0007669"/>
    <property type="project" value="TreeGrafter"/>
</dbReference>
<dbReference type="InterPro" id="IPR013761">
    <property type="entry name" value="SAM/pointed_sf"/>
</dbReference>
<evidence type="ECO:0000256" key="6">
    <source>
        <dbReference type="PROSITE-ProRule" id="PRU10141"/>
    </source>
</evidence>
<evidence type="ECO:0000313" key="11">
    <source>
        <dbReference type="EMBL" id="TKR78103.1"/>
    </source>
</evidence>
<feature type="compositionally biased region" description="Polar residues" evidence="8">
    <location>
        <begin position="654"/>
        <end position="665"/>
    </location>
</feature>
<keyword evidence="1" id="KW-0723">Serine/threonine-protein kinase</keyword>
<evidence type="ECO:0000256" key="8">
    <source>
        <dbReference type="SAM" id="MobiDB-lite"/>
    </source>
</evidence>
<dbReference type="PANTHER" id="PTHR44329">
    <property type="entry name" value="SERINE/THREONINE-PROTEIN KINASE TNNI3K-RELATED"/>
    <property type="match status" value="1"/>
</dbReference>
<gene>
    <name evidence="11" type="ORF">L596_018964</name>
</gene>
<dbReference type="CDD" id="cd13999">
    <property type="entry name" value="STKc_MAP3K-like"/>
    <property type="match status" value="1"/>
</dbReference>
<keyword evidence="5 6" id="KW-0067">ATP-binding</keyword>
<proteinExistence type="predicted"/>
<evidence type="ECO:0000256" key="4">
    <source>
        <dbReference type="ARBA" id="ARBA00022777"/>
    </source>
</evidence>
<dbReference type="InterPro" id="IPR051681">
    <property type="entry name" value="Ser/Thr_Kinases-Pseudokinases"/>
</dbReference>
<dbReference type="Pfam" id="PF07714">
    <property type="entry name" value="PK_Tyr_Ser-Thr"/>
    <property type="match status" value="1"/>
</dbReference>
<comment type="caution">
    <text evidence="11">The sequence shown here is derived from an EMBL/GenBank/DDBJ whole genome shotgun (WGS) entry which is preliminary data.</text>
</comment>
<keyword evidence="2" id="KW-0808">Transferase</keyword>
<evidence type="ECO:0000313" key="12">
    <source>
        <dbReference type="Proteomes" id="UP000298663"/>
    </source>
</evidence>
<feature type="compositionally biased region" description="Basic and acidic residues" evidence="8">
    <location>
        <begin position="819"/>
        <end position="829"/>
    </location>
</feature>
<dbReference type="InterPro" id="IPR001245">
    <property type="entry name" value="Ser-Thr/Tyr_kinase_cat_dom"/>
</dbReference>
<dbReference type="PANTHER" id="PTHR44329:SF288">
    <property type="entry name" value="MITOGEN-ACTIVATED PROTEIN KINASE KINASE KINASE 20"/>
    <property type="match status" value="1"/>
</dbReference>
<dbReference type="Gene3D" id="1.10.510.10">
    <property type="entry name" value="Transferase(Phosphotransferase) domain 1"/>
    <property type="match status" value="1"/>
</dbReference>
<evidence type="ECO:0000256" key="1">
    <source>
        <dbReference type="ARBA" id="ARBA00022527"/>
    </source>
</evidence>
<dbReference type="PROSITE" id="PS50011">
    <property type="entry name" value="PROTEIN_KINASE_DOM"/>
    <property type="match status" value="1"/>
</dbReference>
<feature type="coiled-coil region" evidence="7">
    <location>
        <begin position="292"/>
        <end position="336"/>
    </location>
</feature>
<evidence type="ECO:0000256" key="3">
    <source>
        <dbReference type="ARBA" id="ARBA00022741"/>
    </source>
</evidence>
<evidence type="ECO:0008006" key="13">
    <source>
        <dbReference type="Google" id="ProtNLM"/>
    </source>
</evidence>
<reference evidence="11 12" key="1">
    <citation type="journal article" date="2015" name="Genome Biol.">
        <title>Comparative genomics of Steinernema reveals deeply conserved gene regulatory networks.</title>
        <authorList>
            <person name="Dillman A.R."/>
            <person name="Macchietto M."/>
            <person name="Porter C.F."/>
            <person name="Rogers A."/>
            <person name="Williams B."/>
            <person name="Antoshechkin I."/>
            <person name="Lee M.M."/>
            <person name="Goodwin Z."/>
            <person name="Lu X."/>
            <person name="Lewis E.E."/>
            <person name="Goodrich-Blair H."/>
            <person name="Stock S.P."/>
            <person name="Adams B.J."/>
            <person name="Sternberg P.W."/>
            <person name="Mortazavi A."/>
        </authorList>
    </citation>
    <scope>NUCLEOTIDE SEQUENCE [LARGE SCALE GENOMIC DNA]</scope>
    <source>
        <strain evidence="11 12">ALL</strain>
    </source>
</reference>
<keyword evidence="4" id="KW-0418">Kinase</keyword>
<dbReference type="Gene3D" id="3.30.200.20">
    <property type="entry name" value="Phosphorylase Kinase, domain 1"/>
    <property type="match status" value="1"/>
</dbReference>
<feature type="compositionally biased region" description="Basic residues" evidence="8">
    <location>
        <begin position="830"/>
        <end position="841"/>
    </location>
</feature>
<dbReference type="EMBL" id="AZBU02000005">
    <property type="protein sequence ID" value="TKR78103.1"/>
    <property type="molecule type" value="Genomic_DNA"/>
</dbReference>
<feature type="compositionally biased region" description="Polar residues" evidence="8">
    <location>
        <begin position="694"/>
        <end position="715"/>
    </location>
</feature>
<name>A0A4U5N733_STECR</name>
<reference evidence="11 12" key="2">
    <citation type="journal article" date="2019" name="G3 (Bethesda)">
        <title>Hybrid Assembly of the Genome of the Entomopathogenic Nematode Steinernema carpocapsae Identifies the X-Chromosome.</title>
        <authorList>
            <person name="Serra L."/>
            <person name="Macchietto M."/>
            <person name="Macias-Munoz A."/>
            <person name="McGill C.J."/>
            <person name="Rodriguez I.M."/>
            <person name="Rodriguez B."/>
            <person name="Murad R."/>
            <person name="Mortazavi A."/>
        </authorList>
    </citation>
    <scope>NUCLEOTIDE SEQUENCE [LARGE SCALE GENOMIC DNA]</scope>
    <source>
        <strain evidence="11 12">ALL</strain>
    </source>
</reference>
<feature type="region of interest" description="Disordered" evidence="8">
    <location>
        <begin position="650"/>
        <end position="858"/>
    </location>
</feature>
<dbReference type="InterPro" id="IPR017441">
    <property type="entry name" value="Protein_kinase_ATP_BS"/>
</dbReference>
<dbReference type="PROSITE" id="PS00108">
    <property type="entry name" value="PROTEIN_KINASE_ST"/>
    <property type="match status" value="1"/>
</dbReference>
<dbReference type="SMART" id="SM00220">
    <property type="entry name" value="S_TKc"/>
    <property type="match status" value="1"/>
</dbReference>
<dbReference type="InterPro" id="IPR008271">
    <property type="entry name" value="Ser/Thr_kinase_AS"/>
</dbReference>
<dbReference type="InterPro" id="IPR011009">
    <property type="entry name" value="Kinase-like_dom_sf"/>
</dbReference>
<feature type="domain" description="Protein kinase" evidence="9">
    <location>
        <begin position="25"/>
        <end position="275"/>
    </location>
</feature>
<dbReference type="PROSITE" id="PS50105">
    <property type="entry name" value="SAM_DOMAIN"/>
    <property type="match status" value="1"/>
</dbReference>
<dbReference type="PRINTS" id="PR00109">
    <property type="entry name" value="TYRKINASE"/>
</dbReference>
<dbReference type="InterPro" id="IPR001660">
    <property type="entry name" value="SAM"/>
</dbReference>
<dbReference type="InterPro" id="IPR000719">
    <property type="entry name" value="Prot_kinase_dom"/>
</dbReference>